<organism evidence="1 2">
    <name type="scientific">Smallanthus sonchifolius</name>
    <dbReference type="NCBI Taxonomy" id="185202"/>
    <lineage>
        <taxon>Eukaryota</taxon>
        <taxon>Viridiplantae</taxon>
        <taxon>Streptophyta</taxon>
        <taxon>Embryophyta</taxon>
        <taxon>Tracheophyta</taxon>
        <taxon>Spermatophyta</taxon>
        <taxon>Magnoliopsida</taxon>
        <taxon>eudicotyledons</taxon>
        <taxon>Gunneridae</taxon>
        <taxon>Pentapetalae</taxon>
        <taxon>asterids</taxon>
        <taxon>campanulids</taxon>
        <taxon>Asterales</taxon>
        <taxon>Asteraceae</taxon>
        <taxon>Asteroideae</taxon>
        <taxon>Heliantheae alliance</taxon>
        <taxon>Millerieae</taxon>
        <taxon>Smallanthus</taxon>
    </lineage>
</organism>
<gene>
    <name evidence="1" type="ORF">L1987_11231</name>
</gene>
<reference evidence="2" key="1">
    <citation type="journal article" date="2022" name="Mol. Ecol. Resour.">
        <title>The genomes of chicory, endive, great burdock and yacon provide insights into Asteraceae palaeo-polyploidization history and plant inulin production.</title>
        <authorList>
            <person name="Fan W."/>
            <person name="Wang S."/>
            <person name="Wang H."/>
            <person name="Wang A."/>
            <person name="Jiang F."/>
            <person name="Liu H."/>
            <person name="Zhao H."/>
            <person name="Xu D."/>
            <person name="Zhang Y."/>
        </authorList>
    </citation>
    <scope>NUCLEOTIDE SEQUENCE [LARGE SCALE GENOMIC DNA]</scope>
    <source>
        <strain evidence="2">cv. Yunnan</strain>
    </source>
</reference>
<evidence type="ECO:0000313" key="2">
    <source>
        <dbReference type="Proteomes" id="UP001056120"/>
    </source>
</evidence>
<protein>
    <submittedName>
        <fullName evidence="1">Uncharacterized protein</fullName>
    </submittedName>
</protein>
<proteinExistence type="predicted"/>
<dbReference type="Proteomes" id="UP001056120">
    <property type="component" value="Linkage Group LG04"/>
</dbReference>
<reference evidence="1 2" key="2">
    <citation type="journal article" date="2022" name="Mol. Ecol. Resour.">
        <title>The genomes of chicory, endive, great burdock and yacon provide insights into Asteraceae paleo-polyploidization history and plant inulin production.</title>
        <authorList>
            <person name="Fan W."/>
            <person name="Wang S."/>
            <person name="Wang H."/>
            <person name="Wang A."/>
            <person name="Jiang F."/>
            <person name="Liu H."/>
            <person name="Zhao H."/>
            <person name="Xu D."/>
            <person name="Zhang Y."/>
        </authorList>
    </citation>
    <scope>NUCLEOTIDE SEQUENCE [LARGE SCALE GENOMIC DNA]</scope>
    <source>
        <strain evidence="2">cv. Yunnan</strain>
        <tissue evidence="1">Leaves</tissue>
    </source>
</reference>
<dbReference type="EMBL" id="CM042021">
    <property type="protein sequence ID" value="KAI3817440.1"/>
    <property type="molecule type" value="Genomic_DNA"/>
</dbReference>
<evidence type="ECO:0000313" key="1">
    <source>
        <dbReference type="EMBL" id="KAI3817440.1"/>
    </source>
</evidence>
<comment type="caution">
    <text evidence="1">The sequence shown here is derived from an EMBL/GenBank/DDBJ whole genome shotgun (WGS) entry which is preliminary data.</text>
</comment>
<name>A0ACB9JAY5_9ASTR</name>
<accession>A0ACB9JAY5</accession>
<sequence>MMCVLFDDTATTLVAITAEDLIFKSLSDSLYMHGADDMCWIHDYLIDGLCALRAILRIKIDKYNLAPNYVRCFTLSKYMDDDIKLVAKNYTTFAIDIITLLGPNAYDCGVLEEVGEFLVMITNDEWDMANEAFRDYNSLLYNVDVDGILLFLLNTVFKYECSSFFVSHSNVFVSTAGGC</sequence>
<keyword evidence="2" id="KW-1185">Reference proteome</keyword>